<name>A0ABR4LMX4_9EURO</name>
<accession>A0ABR4LMX4</accession>
<protein>
    <recommendedName>
        <fullName evidence="3">Secreted protein</fullName>
    </recommendedName>
</protein>
<keyword evidence="2" id="KW-1185">Reference proteome</keyword>
<dbReference type="GeneID" id="98144536"/>
<dbReference type="Proteomes" id="UP001610432">
    <property type="component" value="Unassembled WGS sequence"/>
</dbReference>
<gene>
    <name evidence="1" type="ORF">BJX67DRAFT_357166</name>
</gene>
<organism evidence="1 2">
    <name type="scientific">Aspergillus lucknowensis</name>
    <dbReference type="NCBI Taxonomy" id="176173"/>
    <lineage>
        <taxon>Eukaryota</taxon>
        <taxon>Fungi</taxon>
        <taxon>Dikarya</taxon>
        <taxon>Ascomycota</taxon>
        <taxon>Pezizomycotina</taxon>
        <taxon>Eurotiomycetes</taxon>
        <taxon>Eurotiomycetidae</taxon>
        <taxon>Eurotiales</taxon>
        <taxon>Aspergillaceae</taxon>
        <taxon>Aspergillus</taxon>
        <taxon>Aspergillus subgen. Nidulantes</taxon>
    </lineage>
</organism>
<evidence type="ECO:0000313" key="2">
    <source>
        <dbReference type="Proteomes" id="UP001610432"/>
    </source>
</evidence>
<sequence>MLLTAFTGHTGHTGMVFIVRFASLYFAASPYANQRTNKLTCPIGVSESETCMPLHVQSLFMIYSPDYVHQYRREFVSSCELTLDQSCVISWVASGRQ</sequence>
<dbReference type="EMBL" id="JBFXLQ010000029">
    <property type="protein sequence ID" value="KAL2865742.1"/>
    <property type="molecule type" value="Genomic_DNA"/>
</dbReference>
<evidence type="ECO:0000313" key="1">
    <source>
        <dbReference type="EMBL" id="KAL2865742.1"/>
    </source>
</evidence>
<dbReference type="RefSeq" id="XP_070884721.1">
    <property type="nucleotide sequence ID" value="XM_071029464.1"/>
</dbReference>
<proteinExistence type="predicted"/>
<reference evidence="1 2" key="1">
    <citation type="submission" date="2024-07" db="EMBL/GenBank/DDBJ databases">
        <title>Section-level genome sequencing and comparative genomics of Aspergillus sections Usti and Cavernicolus.</title>
        <authorList>
            <consortium name="Lawrence Berkeley National Laboratory"/>
            <person name="Nybo J.L."/>
            <person name="Vesth T.C."/>
            <person name="Theobald S."/>
            <person name="Frisvad J.C."/>
            <person name="Larsen T.O."/>
            <person name="Kjaerboelling I."/>
            <person name="Rothschild-Mancinelli K."/>
            <person name="Lyhne E.K."/>
            <person name="Kogle M.E."/>
            <person name="Barry K."/>
            <person name="Clum A."/>
            <person name="Na H."/>
            <person name="Ledsgaard L."/>
            <person name="Lin J."/>
            <person name="Lipzen A."/>
            <person name="Kuo A."/>
            <person name="Riley R."/>
            <person name="Mondo S."/>
            <person name="Labutti K."/>
            <person name="Haridas S."/>
            <person name="Pangalinan J."/>
            <person name="Salamov A.A."/>
            <person name="Simmons B.A."/>
            <person name="Magnuson J.K."/>
            <person name="Chen J."/>
            <person name="Drula E."/>
            <person name="Henrissat B."/>
            <person name="Wiebenga A."/>
            <person name="Lubbers R.J."/>
            <person name="Gomes A.C."/>
            <person name="Macurrencykelacurrency M.R."/>
            <person name="Stajich J."/>
            <person name="Grigoriev I.V."/>
            <person name="Mortensen U.H."/>
            <person name="De Vries R.P."/>
            <person name="Baker S.E."/>
            <person name="Andersen M.R."/>
        </authorList>
    </citation>
    <scope>NUCLEOTIDE SEQUENCE [LARGE SCALE GENOMIC DNA]</scope>
    <source>
        <strain evidence="1 2">CBS 449.75</strain>
    </source>
</reference>
<evidence type="ECO:0008006" key="3">
    <source>
        <dbReference type="Google" id="ProtNLM"/>
    </source>
</evidence>
<comment type="caution">
    <text evidence="1">The sequence shown here is derived from an EMBL/GenBank/DDBJ whole genome shotgun (WGS) entry which is preliminary data.</text>
</comment>